<gene>
    <name evidence="1" type="ORF">K435DRAFT_460927</name>
</gene>
<proteinExistence type="predicted"/>
<keyword evidence="2" id="KW-1185">Reference proteome</keyword>
<sequence length="102" mass="11699">MEERELSLIGEVPWKALGGYWVGESRSRGRQRRIRRNLEEVELLSEHGIMARVKGMVKTLGLHILGFFNFKGLEVKVGVEVRRKTRKMGICRGRGSGDEWMG</sequence>
<protein>
    <submittedName>
        <fullName evidence="1">Uncharacterized protein</fullName>
    </submittedName>
</protein>
<organism evidence="1 2">
    <name type="scientific">Dendrothele bispora (strain CBS 962.96)</name>
    <dbReference type="NCBI Taxonomy" id="1314807"/>
    <lineage>
        <taxon>Eukaryota</taxon>
        <taxon>Fungi</taxon>
        <taxon>Dikarya</taxon>
        <taxon>Basidiomycota</taxon>
        <taxon>Agaricomycotina</taxon>
        <taxon>Agaricomycetes</taxon>
        <taxon>Agaricomycetidae</taxon>
        <taxon>Agaricales</taxon>
        <taxon>Agaricales incertae sedis</taxon>
        <taxon>Dendrothele</taxon>
    </lineage>
</organism>
<dbReference type="AlphaFoldDB" id="A0A4V4HC71"/>
<name>A0A4V4HC71_DENBC</name>
<reference evidence="1 2" key="1">
    <citation type="journal article" date="2019" name="Nat. Ecol. Evol.">
        <title>Megaphylogeny resolves global patterns of mushroom evolution.</title>
        <authorList>
            <person name="Varga T."/>
            <person name="Krizsan K."/>
            <person name="Foldi C."/>
            <person name="Dima B."/>
            <person name="Sanchez-Garcia M."/>
            <person name="Sanchez-Ramirez S."/>
            <person name="Szollosi G.J."/>
            <person name="Szarkandi J.G."/>
            <person name="Papp V."/>
            <person name="Albert L."/>
            <person name="Andreopoulos W."/>
            <person name="Angelini C."/>
            <person name="Antonin V."/>
            <person name="Barry K.W."/>
            <person name="Bougher N.L."/>
            <person name="Buchanan P."/>
            <person name="Buyck B."/>
            <person name="Bense V."/>
            <person name="Catcheside P."/>
            <person name="Chovatia M."/>
            <person name="Cooper J."/>
            <person name="Damon W."/>
            <person name="Desjardin D."/>
            <person name="Finy P."/>
            <person name="Geml J."/>
            <person name="Haridas S."/>
            <person name="Hughes K."/>
            <person name="Justo A."/>
            <person name="Karasinski D."/>
            <person name="Kautmanova I."/>
            <person name="Kiss B."/>
            <person name="Kocsube S."/>
            <person name="Kotiranta H."/>
            <person name="LaButti K.M."/>
            <person name="Lechner B.E."/>
            <person name="Liimatainen K."/>
            <person name="Lipzen A."/>
            <person name="Lukacs Z."/>
            <person name="Mihaltcheva S."/>
            <person name="Morgado L.N."/>
            <person name="Niskanen T."/>
            <person name="Noordeloos M.E."/>
            <person name="Ohm R.A."/>
            <person name="Ortiz-Santana B."/>
            <person name="Ovrebo C."/>
            <person name="Racz N."/>
            <person name="Riley R."/>
            <person name="Savchenko A."/>
            <person name="Shiryaev A."/>
            <person name="Soop K."/>
            <person name="Spirin V."/>
            <person name="Szebenyi C."/>
            <person name="Tomsovsky M."/>
            <person name="Tulloss R.E."/>
            <person name="Uehling J."/>
            <person name="Grigoriev I.V."/>
            <person name="Vagvolgyi C."/>
            <person name="Papp T."/>
            <person name="Martin F.M."/>
            <person name="Miettinen O."/>
            <person name="Hibbett D.S."/>
            <person name="Nagy L.G."/>
        </authorList>
    </citation>
    <scope>NUCLEOTIDE SEQUENCE [LARGE SCALE GENOMIC DNA]</scope>
    <source>
        <strain evidence="1 2">CBS 962.96</strain>
    </source>
</reference>
<dbReference type="EMBL" id="ML179751">
    <property type="protein sequence ID" value="THU82185.1"/>
    <property type="molecule type" value="Genomic_DNA"/>
</dbReference>
<accession>A0A4V4HC71</accession>
<evidence type="ECO:0000313" key="2">
    <source>
        <dbReference type="Proteomes" id="UP000297245"/>
    </source>
</evidence>
<dbReference type="Proteomes" id="UP000297245">
    <property type="component" value="Unassembled WGS sequence"/>
</dbReference>
<evidence type="ECO:0000313" key="1">
    <source>
        <dbReference type="EMBL" id="THU82185.1"/>
    </source>
</evidence>